<organism evidence="1 2">
    <name type="scientific">Leptolyngbya cf. ectocarpi LEGE 11479</name>
    <dbReference type="NCBI Taxonomy" id="1828722"/>
    <lineage>
        <taxon>Bacteria</taxon>
        <taxon>Bacillati</taxon>
        <taxon>Cyanobacteriota</taxon>
        <taxon>Cyanophyceae</taxon>
        <taxon>Leptolyngbyales</taxon>
        <taxon>Leptolyngbyaceae</taxon>
        <taxon>Leptolyngbya group</taxon>
        <taxon>Leptolyngbya</taxon>
    </lineage>
</organism>
<dbReference type="EMBL" id="JADEXP010000498">
    <property type="protein sequence ID" value="MBE9070680.1"/>
    <property type="molecule type" value="Genomic_DNA"/>
</dbReference>
<evidence type="ECO:0000313" key="1">
    <source>
        <dbReference type="EMBL" id="MBE9070680.1"/>
    </source>
</evidence>
<evidence type="ECO:0000313" key="2">
    <source>
        <dbReference type="Proteomes" id="UP000615026"/>
    </source>
</evidence>
<gene>
    <name evidence="1" type="ORF">IQ260_28980</name>
</gene>
<keyword evidence="2" id="KW-1185">Reference proteome</keyword>
<name>A0A929A038_LEPEC</name>
<feature type="non-terminal residue" evidence="1">
    <location>
        <position position="44"/>
    </location>
</feature>
<sequence length="44" mass="5025">MRVAVVHEWLASHAGSEKVVEQILQLYPDADLFSLVDFLSPEQR</sequence>
<dbReference type="AlphaFoldDB" id="A0A929A038"/>
<dbReference type="Proteomes" id="UP000615026">
    <property type="component" value="Unassembled WGS sequence"/>
</dbReference>
<proteinExistence type="predicted"/>
<comment type="caution">
    <text evidence="1">The sequence shown here is derived from an EMBL/GenBank/DDBJ whole genome shotgun (WGS) entry which is preliminary data.</text>
</comment>
<accession>A0A929A038</accession>
<reference evidence="1" key="1">
    <citation type="submission" date="2020-10" db="EMBL/GenBank/DDBJ databases">
        <authorList>
            <person name="Castelo-Branco R."/>
            <person name="Eusebio N."/>
            <person name="Adriana R."/>
            <person name="Vieira A."/>
            <person name="Brugerolle De Fraissinette N."/>
            <person name="Rezende De Castro R."/>
            <person name="Schneider M.P."/>
            <person name="Vasconcelos V."/>
            <person name="Leao P.N."/>
        </authorList>
    </citation>
    <scope>NUCLEOTIDE SEQUENCE</scope>
    <source>
        <strain evidence="1">LEGE 11479</strain>
    </source>
</reference>
<protein>
    <submittedName>
        <fullName evidence="1">Glycosyltransferase family 4 protein</fullName>
    </submittedName>
</protein>